<feature type="non-terminal residue" evidence="3">
    <location>
        <position position="1"/>
    </location>
</feature>
<dbReference type="AlphaFoldDB" id="A0AAV5U0L1"/>
<feature type="compositionally biased region" description="Polar residues" evidence="1">
    <location>
        <begin position="307"/>
        <end position="325"/>
    </location>
</feature>
<dbReference type="InterPro" id="IPR019422">
    <property type="entry name" value="7TM_GPCR_serpentine_rcpt_Srh"/>
</dbReference>
<protein>
    <recommendedName>
        <fullName evidence="5">G protein-coupled receptor</fullName>
    </recommendedName>
</protein>
<keyword evidence="4" id="KW-1185">Reference proteome</keyword>
<dbReference type="PANTHER" id="PTHR45830:SF15">
    <property type="entry name" value="SERPENTINE RECEPTOR, CLASS I"/>
    <property type="match status" value="1"/>
</dbReference>
<evidence type="ECO:0000256" key="2">
    <source>
        <dbReference type="SAM" id="Phobius"/>
    </source>
</evidence>
<feature type="transmembrane region" description="Helical" evidence="2">
    <location>
        <begin position="266"/>
        <end position="291"/>
    </location>
</feature>
<name>A0AAV5U0L1_9BILA</name>
<evidence type="ECO:0000313" key="4">
    <source>
        <dbReference type="Proteomes" id="UP001432027"/>
    </source>
</evidence>
<keyword evidence="2" id="KW-0812">Transmembrane</keyword>
<comment type="caution">
    <text evidence="3">The sequence shown here is derived from an EMBL/GenBank/DDBJ whole genome shotgun (WGS) entry which is preliminary data.</text>
</comment>
<keyword evidence="2" id="KW-0472">Membrane</keyword>
<feature type="non-terminal residue" evidence="3">
    <location>
        <position position="325"/>
    </location>
</feature>
<reference evidence="3" key="1">
    <citation type="submission" date="2023-10" db="EMBL/GenBank/DDBJ databases">
        <title>Genome assembly of Pristionchus species.</title>
        <authorList>
            <person name="Yoshida K."/>
            <person name="Sommer R.J."/>
        </authorList>
    </citation>
    <scope>NUCLEOTIDE SEQUENCE</scope>
    <source>
        <strain evidence="3">RS0144</strain>
    </source>
</reference>
<evidence type="ECO:0000256" key="1">
    <source>
        <dbReference type="SAM" id="MobiDB-lite"/>
    </source>
</evidence>
<keyword evidence="2" id="KW-1133">Transmembrane helix</keyword>
<dbReference type="Proteomes" id="UP001432027">
    <property type="component" value="Unassembled WGS sequence"/>
</dbReference>
<gene>
    <name evidence="3" type="ORF">PENTCL1PPCAC_21898</name>
</gene>
<feature type="transmembrane region" description="Helical" evidence="2">
    <location>
        <begin position="17"/>
        <end position="42"/>
    </location>
</feature>
<dbReference type="Pfam" id="PF10318">
    <property type="entry name" value="7TM_GPCR_Srh"/>
    <property type="match status" value="1"/>
</dbReference>
<dbReference type="EMBL" id="BTSX01000005">
    <property type="protein sequence ID" value="GMS99723.1"/>
    <property type="molecule type" value="Genomic_DNA"/>
</dbReference>
<feature type="transmembrane region" description="Helical" evidence="2">
    <location>
        <begin position="105"/>
        <end position="124"/>
    </location>
</feature>
<feature type="region of interest" description="Disordered" evidence="1">
    <location>
        <begin position="306"/>
        <end position="325"/>
    </location>
</feature>
<feature type="transmembrane region" description="Helical" evidence="2">
    <location>
        <begin position="62"/>
        <end position="85"/>
    </location>
</feature>
<feature type="transmembrane region" description="Helical" evidence="2">
    <location>
        <begin position="215"/>
        <end position="237"/>
    </location>
</feature>
<organism evidence="3 4">
    <name type="scientific">Pristionchus entomophagus</name>
    <dbReference type="NCBI Taxonomy" id="358040"/>
    <lineage>
        <taxon>Eukaryota</taxon>
        <taxon>Metazoa</taxon>
        <taxon>Ecdysozoa</taxon>
        <taxon>Nematoda</taxon>
        <taxon>Chromadorea</taxon>
        <taxon>Rhabditida</taxon>
        <taxon>Rhabditina</taxon>
        <taxon>Diplogasteromorpha</taxon>
        <taxon>Diplogasteroidea</taxon>
        <taxon>Neodiplogasteridae</taxon>
        <taxon>Pristionchus</taxon>
    </lineage>
</organism>
<accession>A0AAV5U0L1</accession>
<dbReference type="PANTHER" id="PTHR45830">
    <property type="entry name" value="SERPENTINE RECEPTOR, CLASS I"/>
    <property type="match status" value="1"/>
</dbReference>
<evidence type="ECO:0000313" key="3">
    <source>
        <dbReference type="EMBL" id="GMS99723.1"/>
    </source>
</evidence>
<evidence type="ECO:0008006" key="5">
    <source>
        <dbReference type="Google" id="ProtNLM"/>
    </source>
</evidence>
<proteinExistence type="predicted"/>
<feature type="transmembrane region" description="Helical" evidence="2">
    <location>
        <begin position="168"/>
        <end position="194"/>
    </location>
</feature>
<sequence length="325" mass="37245">LSLYFQEAKSNINRFRWILFAIVISGLLMDLQLSLGISPYPLLPHIAFWADGLLVQIHRRAIVYLMALVLLFIYLWVTTMLLAFLFRLEAVMEKQYKKIINRFSYVAIALCAFNTSMSCGILLLKYPSQSRIDAYLMEKIPTMKFLLESPGFIYFAKMDQFHFAQIGMAHLIVCSLLYSTAFVGIFVIINLSLFRVRYLMSKNTRNLHYMLFKSLVAQMLLPLFSMVIPFILTALSIRFGREDDGIDHQYVETQTLKPRFEIIHSVIGHFSILLASLHSILNTLSMFMFVLPFRRYLSSRVSPMGTVATQTPSKTNSSSAAIVAP</sequence>